<reference evidence="1 2" key="1">
    <citation type="submission" date="2020-12" db="EMBL/GenBank/DDBJ databases">
        <title>Concerted genomic and epigenomic changes stabilize Arabidopsis allopolyploids.</title>
        <authorList>
            <person name="Chen Z."/>
        </authorList>
    </citation>
    <scope>NUCLEOTIDE SEQUENCE [LARGE SCALE GENOMIC DNA]</scope>
    <source>
        <strain evidence="1">Allo738</strain>
        <tissue evidence="1">Leaf</tissue>
    </source>
</reference>
<name>A0A8T1YE29_9BRAS</name>
<evidence type="ECO:0000313" key="2">
    <source>
        <dbReference type="Proteomes" id="UP000694240"/>
    </source>
</evidence>
<proteinExistence type="predicted"/>
<dbReference type="AlphaFoldDB" id="A0A8T1YE29"/>
<evidence type="ECO:0000313" key="1">
    <source>
        <dbReference type="EMBL" id="KAG7544198.1"/>
    </source>
</evidence>
<dbReference type="PANTHER" id="PTHR31260:SF39">
    <property type="entry name" value="BNAA09G28770D PROTEIN"/>
    <property type="match status" value="1"/>
</dbReference>
<dbReference type="Pfam" id="PF04776">
    <property type="entry name" value="protein_MS5"/>
    <property type="match status" value="1"/>
</dbReference>
<dbReference type="NCBIfam" id="TIGR01572">
    <property type="entry name" value="A_thl_para_3677"/>
    <property type="match status" value="1"/>
</dbReference>
<gene>
    <name evidence="1" type="ORF">ISN45_Aa07g040620</name>
</gene>
<comment type="caution">
    <text evidence="1">The sequence shown here is derived from an EMBL/GenBank/DDBJ whole genome shotgun (WGS) entry which is preliminary data.</text>
</comment>
<dbReference type="PANTHER" id="PTHR31260">
    <property type="entry name" value="CYSTATIN/MONELLIN SUPERFAMILY PROTEIN"/>
    <property type="match status" value="1"/>
</dbReference>
<accession>A0A8T1YE29</accession>
<keyword evidence="2" id="KW-1185">Reference proteome</keyword>
<dbReference type="InterPro" id="IPR006462">
    <property type="entry name" value="MS5"/>
</dbReference>
<protein>
    <submittedName>
        <fullName evidence="1">Protein MS5</fullName>
    </submittedName>
</protein>
<dbReference type="Proteomes" id="UP000694240">
    <property type="component" value="Chromosome 12"/>
</dbReference>
<dbReference type="EMBL" id="JAEFBK010000012">
    <property type="protein sequence ID" value="KAG7544198.1"/>
    <property type="molecule type" value="Genomic_DNA"/>
</dbReference>
<organism evidence="1 2">
    <name type="scientific">Arabidopsis thaliana x Arabidopsis arenosa</name>
    <dbReference type="NCBI Taxonomy" id="1240361"/>
    <lineage>
        <taxon>Eukaryota</taxon>
        <taxon>Viridiplantae</taxon>
        <taxon>Streptophyta</taxon>
        <taxon>Embryophyta</taxon>
        <taxon>Tracheophyta</taxon>
        <taxon>Spermatophyta</taxon>
        <taxon>Magnoliopsida</taxon>
        <taxon>eudicotyledons</taxon>
        <taxon>Gunneridae</taxon>
        <taxon>Pentapetalae</taxon>
        <taxon>rosids</taxon>
        <taxon>malvids</taxon>
        <taxon>Brassicales</taxon>
        <taxon>Brassicaceae</taxon>
        <taxon>Camelineae</taxon>
        <taxon>Arabidopsis</taxon>
    </lineage>
</organism>
<sequence length="293" mass="33764">MPMTMPMTMPIVLPIQSKEALDNNFRRQRSKSIKRVKKYEGFDTTDARYGPELQKSICDERWSPCCTLVCLYARMGLHRYNLLQGKNLQLNRVKKYNMSTHSAACNYYITLVAMDPARSKLLNVQTKVDEERFGKFILTSDIARPRGKNTEDGSLITEHYFYVKGSLPTCPPEDLFENSNRFYVVEESELQVNDWIRLYLELAVATTHRSTGRNHDLSGLKIMKVAIDTCEDVVEPPNEASLNAINAIVYIRYKDFCESRVGKDVDRIAIVKRSFNERYGCFILEGQNEVIKS</sequence>